<gene>
    <name evidence="20" type="ORF">QBC42DRAFT_337432</name>
</gene>
<dbReference type="PRINTS" id="PR00727">
    <property type="entry name" value="LEADERPTASE"/>
</dbReference>
<dbReference type="Proteomes" id="UP001321749">
    <property type="component" value="Unassembled WGS sequence"/>
</dbReference>
<evidence type="ECO:0000256" key="16">
    <source>
        <dbReference type="PIRSR" id="PIRSR600223-1"/>
    </source>
</evidence>
<dbReference type="SUPFAM" id="SSF110993">
    <property type="entry name" value="eIF-2-alpha, C-terminal domain"/>
    <property type="match status" value="1"/>
</dbReference>
<dbReference type="InterPro" id="IPR036286">
    <property type="entry name" value="LexA/Signal_pep-like_sf"/>
</dbReference>
<keyword evidence="14 17" id="KW-0472">Membrane</keyword>
<evidence type="ECO:0000256" key="3">
    <source>
        <dbReference type="ARBA" id="ARBA00007223"/>
    </source>
</evidence>
<dbReference type="AlphaFoldDB" id="A0AAV9HUS3"/>
<feature type="compositionally biased region" description="Low complexity" evidence="18">
    <location>
        <begin position="525"/>
        <end position="548"/>
    </location>
</feature>
<feature type="domain" description="S1 motif" evidence="19">
    <location>
        <begin position="17"/>
        <end position="88"/>
    </location>
</feature>
<dbReference type="Gene3D" id="3.30.70.1130">
    <property type="entry name" value="EIF_2_alpha"/>
    <property type="match status" value="1"/>
</dbReference>
<dbReference type="GO" id="GO:0006465">
    <property type="term" value="P:signal peptide processing"/>
    <property type="evidence" value="ECO:0007669"/>
    <property type="project" value="InterPro"/>
</dbReference>
<feature type="region of interest" description="Disordered" evidence="18">
    <location>
        <begin position="769"/>
        <end position="829"/>
    </location>
</feature>
<dbReference type="InterPro" id="IPR019758">
    <property type="entry name" value="Pept_S26A_signal_pept_1_CS"/>
</dbReference>
<dbReference type="Pfam" id="PF00153">
    <property type="entry name" value="Mito_carr"/>
    <property type="match status" value="3"/>
</dbReference>
<dbReference type="Gene3D" id="1.10.150.190">
    <property type="entry name" value="Translation initiation factor 2, subunit 1, domain 2"/>
    <property type="match status" value="1"/>
</dbReference>
<evidence type="ECO:0000256" key="7">
    <source>
        <dbReference type="ARBA" id="ARBA00022553"/>
    </source>
</evidence>
<proteinExistence type="inferred from homology"/>
<dbReference type="InterPro" id="IPR012340">
    <property type="entry name" value="NA-bd_OB-fold"/>
</dbReference>
<name>A0AAV9HUS3_9PEZI</name>
<dbReference type="InterPro" id="IPR018108">
    <property type="entry name" value="MCP_transmembrane"/>
</dbReference>
<feature type="region of interest" description="Disordered" evidence="18">
    <location>
        <begin position="286"/>
        <end position="309"/>
    </location>
</feature>
<evidence type="ECO:0000256" key="18">
    <source>
        <dbReference type="SAM" id="MobiDB-lite"/>
    </source>
</evidence>
<dbReference type="GO" id="GO:0005850">
    <property type="term" value="C:eukaryotic translation initiation factor 2 complex"/>
    <property type="evidence" value="ECO:0007669"/>
    <property type="project" value="TreeGrafter"/>
</dbReference>
<evidence type="ECO:0000256" key="4">
    <source>
        <dbReference type="ARBA" id="ARBA00020409"/>
    </source>
</evidence>
<dbReference type="InterPro" id="IPR023395">
    <property type="entry name" value="MCP_dom_sf"/>
</dbReference>
<dbReference type="Gene3D" id="2.10.109.10">
    <property type="entry name" value="Umud Fragment, subunit A"/>
    <property type="match status" value="1"/>
</dbReference>
<feature type="compositionally biased region" description="Polar residues" evidence="18">
    <location>
        <begin position="781"/>
        <end position="790"/>
    </location>
</feature>
<dbReference type="InterPro" id="IPR044126">
    <property type="entry name" value="S1_IF2_alpha"/>
</dbReference>
<organism evidence="20 21">
    <name type="scientific">Cladorrhinum samala</name>
    <dbReference type="NCBI Taxonomy" id="585594"/>
    <lineage>
        <taxon>Eukaryota</taxon>
        <taxon>Fungi</taxon>
        <taxon>Dikarya</taxon>
        <taxon>Ascomycota</taxon>
        <taxon>Pezizomycotina</taxon>
        <taxon>Sordariomycetes</taxon>
        <taxon>Sordariomycetidae</taxon>
        <taxon>Sordariales</taxon>
        <taxon>Podosporaceae</taxon>
        <taxon>Cladorrhinum</taxon>
    </lineage>
</organism>
<dbReference type="SUPFAM" id="SSF51306">
    <property type="entry name" value="LexA/Signal peptidase"/>
    <property type="match status" value="1"/>
</dbReference>
<dbReference type="SUPFAM" id="SSF116742">
    <property type="entry name" value="eIF2alpha middle domain-like"/>
    <property type="match status" value="1"/>
</dbReference>
<dbReference type="SUPFAM" id="SSF50249">
    <property type="entry name" value="Nucleic acid-binding proteins"/>
    <property type="match status" value="1"/>
</dbReference>
<dbReference type="GO" id="GO:0003723">
    <property type="term" value="F:RNA binding"/>
    <property type="evidence" value="ECO:0007669"/>
    <property type="project" value="UniProtKB-KW"/>
</dbReference>
<dbReference type="Pfam" id="PF00575">
    <property type="entry name" value="S1"/>
    <property type="match status" value="1"/>
</dbReference>
<dbReference type="PROSITE" id="PS50126">
    <property type="entry name" value="S1"/>
    <property type="match status" value="1"/>
</dbReference>
<keyword evidence="6" id="KW-0396">Initiation factor</keyword>
<keyword evidence="9" id="KW-0999">Mitochondrion inner membrane</keyword>
<protein>
    <recommendedName>
        <fullName evidence="4">Eukaryotic translation initiation factor 2 subunit alpha</fullName>
    </recommendedName>
</protein>
<keyword evidence="21" id="KW-1185">Reference proteome</keyword>
<dbReference type="FunFam" id="1.10.150.190:FF:000002">
    <property type="entry name" value="Translation initiation factor 2, alpha subunit"/>
    <property type="match status" value="1"/>
</dbReference>
<dbReference type="SMART" id="SM00316">
    <property type="entry name" value="S1"/>
    <property type="match status" value="1"/>
</dbReference>
<evidence type="ECO:0000256" key="12">
    <source>
        <dbReference type="ARBA" id="ARBA00022917"/>
    </source>
</evidence>
<evidence type="ECO:0000259" key="19">
    <source>
        <dbReference type="PROSITE" id="PS50126"/>
    </source>
</evidence>
<feature type="region of interest" description="Disordered" evidence="18">
    <location>
        <begin position="525"/>
        <end position="557"/>
    </location>
</feature>
<dbReference type="GO" id="GO:0033290">
    <property type="term" value="C:eukaryotic 48S preinitiation complex"/>
    <property type="evidence" value="ECO:0007669"/>
    <property type="project" value="TreeGrafter"/>
</dbReference>
<dbReference type="Pfam" id="PF07541">
    <property type="entry name" value="EIF_2_alpha"/>
    <property type="match status" value="1"/>
</dbReference>
<evidence type="ECO:0000256" key="1">
    <source>
        <dbReference type="ARBA" id="ARBA00004141"/>
    </source>
</evidence>
<feature type="compositionally biased region" description="Low complexity" evidence="18">
    <location>
        <begin position="816"/>
        <end position="827"/>
    </location>
</feature>
<comment type="similarity">
    <text evidence="3">Belongs to the eIF-2-alpha family.</text>
</comment>
<evidence type="ECO:0000256" key="5">
    <source>
        <dbReference type="ARBA" id="ARBA00022490"/>
    </source>
</evidence>
<evidence type="ECO:0000256" key="8">
    <source>
        <dbReference type="ARBA" id="ARBA00022692"/>
    </source>
</evidence>
<dbReference type="GO" id="GO:0043022">
    <property type="term" value="F:ribosome binding"/>
    <property type="evidence" value="ECO:0007669"/>
    <property type="project" value="TreeGrafter"/>
</dbReference>
<keyword evidence="8 17" id="KW-0812">Transmembrane</keyword>
<dbReference type="InterPro" id="IPR024054">
    <property type="entry name" value="TIF2_asu_middle_sf"/>
</dbReference>
<reference evidence="20" key="1">
    <citation type="journal article" date="2023" name="Mol. Phylogenet. Evol.">
        <title>Genome-scale phylogeny and comparative genomics of the fungal order Sordariales.</title>
        <authorList>
            <person name="Hensen N."/>
            <person name="Bonometti L."/>
            <person name="Westerberg I."/>
            <person name="Brannstrom I.O."/>
            <person name="Guillou S."/>
            <person name="Cros-Aarteil S."/>
            <person name="Calhoun S."/>
            <person name="Haridas S."/>
            <person name="Kuo A."/>
            <person name="Mondo S."/>
            <person name="Pangilinan J."/>
            <person name="Riley R."/>
            <person name="LaButti K."/>
            <person name="Andreopoulos B."/>
            <person name="Lipzen A."/>
            <person name="Chen C."/>
            <person name="Yan M."/>
            <person name="Daum C."/>
            <person name="Ng V."/>
            <person name="Clum A."/>
            <person name="Steindorff A."/>
            <person name="Ohm R.A."/>
            <person name="Martin F."/>
            <person name="Silar P."/>
            <person name="Natvig D.O."/>
            <person name="Lalanne C."/>
            <person name="Gautier V."/>
            <person name="Ament-Velasquez S.L."/>
            <person name="Kruys A."/>
            <person name="Hutchinson M.I."/>
            <person name="Powell A.J."/>
            <person name="Barry K."/>
            <person name="Miller A.N."/>
            <person name="Grigoriev I.V."/>
            <person name="Debuchy R."/>
            <person name="Gladieux P."/>
            <person name="Hiltunen Thoren M."/>
            <person name="Johannesson H."/>
        </authorList>
    </citation>
    <scope>NUCLEOTIDE SEQUENCE</scope>
    <source>
        <strain evidence="20">PSN324</strain>
    </source>
</reference>
<evidence type="ECO:0000256" key="9">
    <source>
        <dbReference type="ARBA" id="ARBA00022792"/>
    </source>
</evidence>
<dbReference type="GO" id="GO:0003743">
    <property type="term" value="F:translation initiation factor activity"/>
    <property type="evidence" value="ECO:0007669"/>
    <property type="project" value="UniProtKB-KW"/>
</dbReference>
<dbReference type="GO" id="GO:0005829">
    <property type="term" value="C:cytosol"/>
    <property type="evidence" value="ECO:0007669"/>
    <property type="project" value="UniProtKB-SubCell"/>
</dbReference>
<accession>A0AAV9HUS3</accession>
<feature type="repeat" description="Solcar" evidence="17">
    <location>
        <begin position="735"/>
        <end position="881"/>
    </location>
</feature>
<keyword evidence="11" id="KW-0694">RNA-binding</keyword>
<evidence type="ECO:0000256" key="2">
    <source>
        <dbReference type="ARBA" id="ARBA00004514"/>
    </source>
</evidence>
<evidence type="ECO:0000313" key="21">
    <source>
        <dbReference type="Proteomes" id="UP001321749"/>
    </source>
</evidence>
<dbReference type="EMBL" id="MU864956">
    <property type="protein sequence ID" value="KAK4463755.1"/>
    <property type="molecule type" value="Genomic_DNA"/>
</dbReference>
<dbReference type="GO" id="GO:0016020">
    <property type="term" value="C:membrane"/>
    <property type="evidence" value="ECO:0007669"/>
    <property type="project" value="UniProtKB-SubCell"/>
</dbReference>
<evidence type="ECO:0000256" key="14">
    <source>
        <dbReference type="ARBA" id="ARBA00023136"/>
    </source>
</evidence>
<dbReference type="PANTHER" id="PTHR10602">
    <property type="entry name" value="EUKARYOTIC TRANSLATION INITIATION FACTOR 2 SUBUNIT 1"/>
    <property type="match status" value="1"/>
</dbReference>
<keyword evidence="12" id="KW-0648">Protein biosynthesis</keyword>
<dbReference type="FunFam" id="2.40.50.140:FF:000015">
    <property type="entry name" value="Eukaryotic translation initiation factor 2 subunit alpha"/>
    <property type="match status" value="1"/>
</dbReference>
<keyword evidence="7" id="KW-0597">Phosphoprotein</keyword>
<evidence type="ECO:0000256" key="11">
    <source>
        <dbReference type="ARBA" id="ARBA00022884"/>
    </source>
</evidence>
<dbReference type="InterPro" id="IPR024055">
    <property type="entry name" value="TIF2_asu_C"/>
</dbReference>
<evidence type="ECO:0000256" key="13">
    <source>
        <dbReference type="ARBA" id="ARBA00022989"/>
    </source>
</evidence>
<keyword evidence="5" id="KW-0963">Cytoplasm</keyword>
<dbReference type="FunFam" id="3.30.70.1130:FF:000001">
    <property type="entry name" value="Eukaryotic translation initiation factor 2 subunit 1"/>
    <property type="match status" value="1"/>
</dbReference>
<dbReference type="SUPFAM" id="SSF103506">
    <property type="entry name" value="Mitochondrial carrier"/>
    <property type="match status" value="1"/>
</dbReference>
<feature type="repeat" description="Solcar" evidence="17">
    <location>
        <begin position="574"/>
        <end position="662"/>
    </location>
</feature>
<comment type="subcellular location">
    <subcellularLocation>
        <location evidence="2">Cytoplasm</location>
        <location evidence="2">Cytosol</location>
    </subcellularLocation>
    <subcellularLocation>
        <location evidence="1">Membrane</location>
        <topology evidence="1">Multi-pass membrane protein</topology>
    </subcellularLocation>
</comment>
<dbReference type="Pfam" id="PF10502">
    <property type="entry name" value="Peptidase_S26"/>
    <property type="match status" value="2"/>
</dbReference>
<evidence type="ECO:0000256" key="17">
    <source>
        <dbReference type="PROSITE-ProRule" id="PRU00282"/>
    </source>
</evidence>
<feature type="active site" evidence="16">
    <location>
        <position position="423"/>
    </location>
</feature>
<dbReference type="CDD" id="cd04452">
    <property type="entry name" value="S1_IF2_alpha"/>
    <property type="match status" value="1"/>
</dbReference>
<dbReference type="InterPro" id="IPR011488">
    <property type="entry name" value="TIF_2_asu"/>
</dbReference>
<reference evidence="20" key="2">
    <citation type="submission" date="2023-06" db="EMBL/GenBank/DDBJ databases">
        <authorList>
            <consortium name="Lawrence Berkeley National Laboratory"/>
            <person name="Mondo S.J."/>
            <person name="Hensen N."/>
            <person name="Bonometti L."/>
            <person name="Westerberg I."/>
            <person name="Brannstrom I.O."/>
            <person name="Guillou S."/>
            <person name="Cros-Aarteil S."/>
            <person name="Calhoun S."/>
            <person name="Haridas S."/>
            <person name="Kuo A."/>
            <person name="Pangilinan J."/>
            <person name="Riley R."/>
            <person name="Labutti K."/>
            <person name="Andreopoulos B."/>
            <person name="Lipzen A."/>
            <person name="Chen C."/>
            <person name="Yanf M."/>
            <person name="Daum C."/>
            <person name="Ng V."/>
            <person name="Clum A."/>
            <person name="Steindorff A."/>
            <person name="Ohm R."/>
            <person name="Martin F."/>
            <person name="Silar P."/>
            <person name="Natvig D."/>
            <person name="Lalanne C."/>
            <person name="Gautier V."/>
            <person name="Ament-Velasquez S.L."/>
            <person name="Kruys A."/>
            <person name="Hutchinson M.I."/>
            <person name="Powell A.J."/>
            <person name="Barry K."/>
            <person name="Miller A.N."/>
            <person name="Grigoriev I.V."/>
            <person name="Debuchy R."/>
            <person name="Gladieux P."/>
            <person name="Thoren M.H."/>
            <person name="Johannesson H."/>
        </authorList>
    </citation>
    <scope>NUCLEOTIDE SEQUENCE</scope>
    <source>
        <strain evidence="20">PSN324</strain>
    </source>
</reference>
<dbReference type="GO" id="GO:0004252">
    <property type="term" value="F:serine-type endopeptidase activity"/>
    <property type="evidence" value="ECO:0007669"/>
    <property type="project" value="InterPro"/>
</dbReference>
<keyword evidence="10" id="KW-0378">Hydrolase</keyword>
<dbReference type="CDD" id="cd06530">
    <property type="entry name" value="S26_SPase_I"/>
    <property type="match status" value="1"/>
</dbReference>
<dbReference type="InterPro" id="IPR000223">
    <property type="entry name" value="Pept_S26A_signal_pept_1"/>
</dbReference>
<feature type="active site" evidence="16">
    <location>
        <position position="374"/>
    </location>
</feature>
<comment type="function">
    <text evidence="15">eIF-2 functions in the early steps of protein synthesis by forming a ternary complex with GTP and initiator tRNA. This complex binds to a 40S ribosomal subunit, followed by mRNA binding to form a 43S pre-initiation complex. Junction of the 60S ribosomal subunit to form the 80S initiation complex is preceded by hydrolysis of the GTP bound to eIF-2 and release of an eIF-2-GDP binary complex. In order for eIF-2 to recycle and catalyze another round of initiation, the GDP bound to eIF-2 must exchange with GTP by way of a reaction catalyzed by eIF2B.</text>
</comment>
<dbReference type="Gene3D" id="2.40.50.140">
    <property type="entry name" value="Nucleic acid-binding proteins"/>
    <property type="match status" value="1"/>
</dbReference>
<dbReference type="InterPro" id="IPR019533">
    <property type="entry name" value="Peptidase_S26"/>
</dbReference>
<evidence type="ECO:0000256" key="10">
    <source>
        <dbReference type="ARBA" id="ARBA00022801"/>
    </source>
</evidence>
<sequence>MSLSNCRFYEEKYPEIDSFVMVNVKQIADMGAYVKLLEYDNIDGMILLSELSRRRIRSIQKLIRVGRNEVVVVLRVDKEKGYIDLSKRRVSPEDIVRCEERYNKSKIVHSIMRHVAEKTLVPIEQLYETIGWPLNKKYGHSLDAFKLSITNPDVWKDITFPSEPVADELKSYIGKRLTPQPTKVRADVEVTCFAYEGIDAIKTALRTAEARNTAETQVKCRLVSPPLYVLTNTCLDKNAGIARLEEAIVDIRTSIEAAGGHLVVKMEPKAVTESDDAELQALMEKRERENAEVSGDESLSESDDNIPETLTHYSKTSTAHSSSLMATRWANAAGQRYDFVKRFSHYLVRYATWLPPFIWFNQYVAEVTFINGPSMYPFFNSNYNESTKRDLCLVWKVNAQQDLKRGEVVVFRSPTDPHKIAVKRIIALEGDEVVTKPTYPYRTVNVQDGHVWVEGDNADKSKDSNYYGPISARLITGRVRYILSPWERAGRVRWWESPVRPVGRREDREEFGAGGAMVQGFETASNTLSSSSSSLSASSSSTISSSSAKPPSHHALPVSRASLSNHHLQGERRPPYLHCMLAGGLGGTSGDMLMHSLDTVKTRQQGDPHLPPKYTSLGSSYYKILRQEGVRRGLYGGWLPALCGSFPGTVLFFGTYEWSKRHMLEYGVQPHLAYLSAGQGTSDAVRTIIRQEGFSALFHGYGATLWRDLPFSALQFMFYEQGQTWAKRWKESKEIGWQLELLTGAVAGGLAGTITCPLDVVKTRLQTQIRLPRAERPPSSPTASKPQKQGTGKDAQQHAKTAETTASRKLQKRLISTSSPSTHTPRPGAVMLDTSAVTTGLRMIYQVEGIAGWFRGVGPRAVWTSIQSGCMLFLYQNILRQLELYMPVGLERREVV</sequence>
<dbReference type="PANTHER" id="PTHR10602:SF0">
    <property type="entry name" value="EUKARYOTIC TRANSLATION INITIATION FACTOR 2 SUBUNIT 1"/>
    <property type="match status" value="1"/>
</dbReference>
<keyword evidence="13" id="KW-1133">Transmembrane helix</keyword>
<keyword evidence="9" id="KW-0496">Mitochondrion</keyword>
<comment type="caution">
    <text evidence="20">The sequence shown here is derived from an EMBL/GenBank/DDBJ whole genome shotgun (WGS) entry which is preliminary data.</text>
</comment>
<dbReference type="PROSITE" id="PS00761">
    <property type="entry name" value="SPASE_I_3"/>
    <property type="match status" value="1"/>
</dbReference>
<evidence type="ECO:0000313" key="20">
    <source>
        <dbReference type="EMBL" id="KAK4463755.1"/>
    </source>
</evidence>
<evidence type="ECO:0000256" key="6">
    <source>
        <dbReference type="ARBA" id="ARBA00022540"/>
    </source>
</evidence>
<evidence type="ECO:0000256" key="15">
    <source>
        <dbReference type="ARBA" id="ARBA00060206"/>
    </source>
</evidence>
<dbReference type="Gene3D" id="1.50.40.10">
    <property type="entry name" value="Mitochondrial carrier domain"/>
    <property type="match status" value="2"/>
</dbReference>
<dbReference type="InterPro" id="IPR003029">
    <property type="entry name" value="S1_domain"/>
</dbReference>
<feature type="compositionally biased region" description="Acidic residues" evidence="18">
    <location>
        <begin position="294"/>
        <end position="306"/>
    </location>
</feature>
<dbReference type="PROSITE" id="PS50920">
    <property type="entry name" value="SOLCAR"/>
    <property type="match status" value="2"/>
</dbReference>